<dbReference type="GO" id="GO:0046872">
    <property type="term" value="F:metal ion binding"/>
    <property type="evidence" value="ECO:0007669"/>
    <property type="project" value="UniProtKB-KW"/>
</dbReference>
<dbReference type="GO" id="GO:0005524">
    <property type="term" value="F:ATP binding"/>
    <property type="evidence" value="ECO:0007669"/>
    <property type="project" value="UniProtKB-KW"/>
</dbReference>
<dbReference type="GO" id="GO:0005739">
    <property type="term" value="C:mitochondrion"/>
    <property type="evidence" value="ECO:0007669"/>
    <property type="project" value="TreeGrafter"/>
</dbReference>
<keyword evidence="7" id="KW-0460">Magnesium</keyword>
<name>A0A9J6C6V8_POLVA</name>
<dbReference type="EC" id="6.3.3.2" evidence="5 7"/>
<dbReference type="OrthoDB" id="2015992at2759"/>
<keyword evidence="2 6" id="KW-0547">Nucleotide-binding</keyword>
<dbReference type="NCBIfam" id="TIGR02727">
    <property type="entry name" value="MTHFS_bact"/>
    <property type="match status" value="1"/>
</dbReference>
<evidence type="ECO:0000313" key="9">
    <source>
        <dbReference type="Proteomes" id="UP001107558"/>
    </source>
</evidence>
<dbReference type="InterPro" id="IPR024185">
    <property type="entry name" value="FTHF_cligase-like_sf"/>
</dbReference>
<protein>
    <recommendedName>
        <fullName evidence="5 7">5-formyltetrahydrofolate cyclo-ligase</fullName>
        <ecNumber evidence="5 7">6.3.3.2</ecNumber>
    </recommendedName>
</protein>
<proteinExistence type="inferred from homology"/>
<evidence type="ECO:0000256" key="7">
    <source>
        <dbReference type="RuleBase" id="RU361279"/>
    </source>
</evidence>
<dbReference type="Proteomes" id="UP001107558">
    <property type="component" value="Chromosome 2"/>
</dbReference>
<comment type="catalytic activity">
    <reaction evidence="4 7">
        <text>(6S)-5-formyl-5,6,7,8-tetrahydrofolate + ATP = (6R)-5,10-methenyltetrahydrofolate + ADP + phosphate</text>
        <dbReference type="Rhea" id="RHEA:10488"/>
        <dbReference type="ChEBI" id="CHEBI:30616"/>
        <dbReference type="ChEBI" id="CHEBI:43474"/>
        <dbReference type="ChEBI" id="CHEBI:57455"/>
        <dbReference type="ChEBI" id="CHEBI:57457"/>
        <dbReference type="ChEBI" id="CHEBI:456216"/>
        <dbReference type="EC" id="6.3.3.2"/>
    </reaction>
</comment>
<evidence type="ECO:0000256" key="4">
    <source>
        <dbReference type="ARBA" id="ARBA00036539"/>
    </source>
</evidence>
<dbReference type="PANTHER" id="PTHR23407">
    <property type="entry name" value="ATPASE INHIBITOR/5-FORMYLTETRAHYDROFOLATE CYCLO-LIGASE"/>
    <property type="match status" value="1"/>
</dbReference>
<dbReference type="PIRSF" id="PIRSF006806">
    <property type="entry name" value="FTHF_cligase"/>
    <property type="match status" value="1"/>
</dbReference>
<gene>
    <name evidence="8" type="ORF">PVAND_007544</name>
</gene>
<dbReference type="EMBL" id="JADBJN010000002">
    <property type="protein sequence ID" value="KAG5677817.1"/>
    <property type="molecule type" value="Genomic_DNA"/>
</dbReference>
<dbReference type="PANTHER" id="PTHR23407:SF1">
    <property type="entry name" value="5-FORMYLTETRAHYDROFOLATE CYCLO-LIGASE"/>
    <property type="match status" value="1"/>
</dbReference>
<keyword evidence="3 6" id="KW-0067">ATP-binding</keyword>
<reference evidence="8" key="1">
    <citation type="submission" date="2021-03" db="EMBL/GenBank/DDBJ databases">
        <title>Chromosome level genome of the anhydrobiotic midge Polypedilum vanderplanki.</title>
        <authorList>
            <person name="Yoshida Y."/>
            <person name="Kikawada T."/>
            <person name="Gusev O."/>
        </authorList>
    </citation>
    <scope>NUCLEOTIDE SEQUENCE</scope>
    <source>
        <strain evidence="8">NIAS01</strain>
        <tissue evidence="8">Whole body or cell culture</tissue>
    </source>
</reference>
<dbReference type="AlphaFoldDB" id="A0A9J6C6V8"/>
<accession>A0A9J6C6V8</accession>
<feature type="binding site" evidence="6">
    <location>
        <begin position="140"/>
        <end position="148"/>
    </location>
    <ligand>
        <name>ATP</name>
        <dbReference type="ChEBI" id="CHEBI:30616"/>
    </ligand>
</feature>
<dbReference type="SUPFAM" id="SSF100950">
    <property type="entry name" value="NagB/RpiA/CoA transferase-like"/>
    <property type="match status" value="1"/>
</dbReference>
<comment type="cofactor">
    <cofactor evidence="7">
        <name>Mg(2+)</name>
        <dbReference type="ChEBI" id="CHEBI:18420"/>
    </cofactor>
</comment>
<comment type="similarity">
    <text evidence="1 7">Belongs to the 5-formyltetrahydrofolate cyclo-ligase family.</text>
</comment>
<evidence type="ECO:0000256" key="3">
    <source>
        <dbReference type="ARBA" id="ARBA00022840"/>
    </source>
</evidence>
<evidence type="ECO:0000313" key="8">
    <source>
        <dbReference type="EMBL" id="KAG5677817.1"/>
    </source>
</evidence>
<organism evidence="8 9">
    <name type="scientific">Polypedilum vanderplanki</name>
    <name type="common">Sleeping chironomid midge</name>
    <dbReference type="NCBI Taxonomy" id="319348"/>
    <lineage>
        <taxon>Eukaryota</taxon>
        <taxon>Metazoa</taxon>
        <taxon>Ecdysozoa</taxon>
        <taxon>Arthropoda</taxon>
        <taxon>Hexapoda</taxon>
        <taxon>Insecta</taxon>
        <taxon>Pterygota</taxon>
        <taxon>Neoptera</taxon>
        <taxon>Endopterygota</taxon>
        <taxon>Diptera</taxon>
        <taxon>Nematocera</taxon>
        <taxon>Chironomoidea</taxon>
        <taxon>Chironomidae</taxon>
        <taxon>Chironominae</taxon>
        <taxon>Polypedilum</taxon>
        <taxon>Polypedilum</taxon>
    </lineage>
</organism>
<evidence type="ECO:0000256" key="2">
    <source>
        <dbReference type="ARBA" id="ARBA00022741"/>
    </source>
</evidence>
<sequence length="198" mass="23034">MQNQSKVLLRKSIKSLVQQITPDNKLRQSNAIMEKLLNMSEYKNSSRISIYLSTENEVNTIPILTTMFQQNKQVFVPTYAGSEMKMVKVFDMRDYENLPVTKWKIKQPDPDDSSRENPMLTDPLDLILLPGVAFTRNGDRLGHGMGYYDKYLREYFSRHPNVKNHHKTHLIGLAFEEQIVESLPTNENDWTLDLILTN</sequence>
<dbReference type="FunFam" id="3.40.50.10420:FF:000007">
    <property type="entry name" value="5-formyltetrahydrofolate cyclo-ligase"/>
    <property type="match status" value="1"/>
</dbReference>
<evidence type="ECO:0000256" key="5">
    <source>
        <dbReference type="ARBA" id="ARBA00038966"/>
    </source>
</evidence>
<feature type="binding site" evidence="6">
    <location>
        <position position="57"/>
    </location>
    <ligand>
        <name>substrate</name>
    </ligand>
</feature>
<dbReference type="GO" id="GO:0030272">
    <property type="term" value="F:5-formyltetrahydrofolate cyclo-ligase activity"/>
    <property type="evidence" value="ECO:0007669"/>
    <property type="project" value="UniProtKB-EC"/>
</dbReference>
<dbReference type="GO" id="GO:0035999">
    <property type="term" value="P:tetrahydrofolate interconversion"/>
    <property type="evidence" value="ECO:0007669"/>
    <property type="project" value="TreeGrafter"/>
</dbReference>
<feature type="binding site" evidence="6">
    <location>
        <position position="52"/>
    </location>
    <ligand>
        <name>substrate</name>
    </ligand>
</feature>
<dbReference type="InterPro" id="IPR002698">
    <property type="entry name" value="FTHF_cligase"/>
</dbReference>
<evidence type="ECO:0000256" key="6">
    <source>
        <dbReference type="PIRSR" id="PIRSR006806-1"/>
    </source>
</evidence>
<dbReference type="InterPro" id="IPR037171">
    <property type="entry name" value="NagB/RpiA_transferase-like"/>
</dbReference>
<keyword evidence="9" id="KW-1185">Reference proteome</keyword>
<comment type="caution">
    <text evidence="8">The sequence shown here is derived from an EMBL/GenBank/DDBJ whole genome shotgun (WGS) entry which is preliminary data.</text>
</comment>
<dbReference type="GO" id="GO:0009396">
    <property type="term" value="P:folic acid-containing compound biosynthetic process"/>
    <property type="evidence" value="ECO:0007669"/>
    <property type="project" value="TreeGrafter"/>
</dbReference>
<feature type="binding site" evidence="6">
    <location>
        <begin position="6"/>
        <end position="10"/>
    </location>
    <ligand>
        <name>ATP</name>
        <dbReference type="ChEBI" id="CHEBI:30616"/>
    </ligand>
</feature>
<evidence type="ECO:0000256" key="1">
    <source>
        <dbReference type="ARBA" id="ARBA00010638"/>
    </source>
</evidence>
<keyword evidence="7" id="KW-0479">Metal-binding</keyword>
<dbReference type="Pfam" id="PF01812">
    <property type="entry name" value="5-FTHF_cyc-lig"/>
    <property type="match status" value="1"/>
</dbReference>
<dbReference type="Gene3D" id="3.40.50.10420">
    <property type="entry name" value="NagB/RpiA/CoA transferase-like"/>
    <property type="match status" value="1"/>
</dbReference>